<evidence type="ECO:0000256" key="3">
    <source>
        <dbReference type="ARBA" id="ARBA00022679"/>
    </source>
</evidence>
<dbReference type="Pfam" id="PF03734">
    <property type="entry name" value="YkuD"/>
    <property type="match status" value="1"/>
</dbReference>
<evidence type="ECO:0000256" key="7">
    <source>
        <dbReference type="PROSITE-ProRule" id="PRU01373"/>
    </source>
</evidence>
<dbReference type="SUPFAM" id="SSF141523">
    <property type="entry name" value="L,D-transpeptidase catalytic domain-like"/>
    <property type="match status" value="1"/>
</dbReference>
<evidence type="ECO:0000256" key="5">
    <source>
        <dbReference type="ARBA" id="ARBA00022984"/>
    </source>
</evidence>
<name>A0ABQ6CHR5_9HYPH</name>
<dbReference type="Gene3D" id="2.40.440.10">
    <property type="entry name" value="L,D-transpeptidase catalytic domain-like"/>
    <property type="match status" value="1"/>
</dbReference>
<dbReference type="InterPro" id="IPR050979">
    <property type="entry name" value="LD-transpeptidase"/>
</dbReference>
<feature type="active site" description="Nucleophile" evidence="7">
    <location>
        <position position="121"/>
    </location>
</feature>
<dbReference type="CDD" id="cd16913">
    <property type="entry name" value="YkuD_like"/>
    <property type="match status" value="1"/>
</dbReference>
<evidence type="ECO:0000256" key="2">
    <source>
        <dbReference type="ARBA" id="ARBA00005992"/>
    </source>
</evidence>
<evidence type="ECO:0000256" key="1">
    <source>
        <dbReference type="ARBA" id="ARBA00004752"/>
    </source>
</evidence>
<dbReference type="Proteomes" id="UP001156882">
    <property type="component" value="Unassembled WGS sequence"/>
</dbReference>
<feature type="domain" description="L,D-TPase catalytic" evidence="8">
    <location>
        <begin position="34"/>
        <end position="149"/>
    </location>
</feature>
<dbReference type="PANTHER" id="PTHR30582">
    <property type="entry name" value="L,D-TRANSPEPTIDASE"/>
    <property type="match status" value="1"/>
</dbReference>
<organism evidence="9 10">
    <name type="scientific">Labrys miyagiensis</name>
    <dbReference type="NCBI Taxonomy" id="346912"/>
    <lineage>
        <taxon>Bacteria</taxon>
        <taxon>Pseudomonadati</taxon>
        <taxon>Pseudomonadota</taxon>
        <taxon>Alphaproteobacteria</taxon>
        <taxon>Hyphomicrobiales</taxon>
        <taxon>Xanthobacteraceae</taxon>
        <taxon>Labrys</taxon>
    </lineage>
</organism>
<comment type="caution">
    <text evidence="9">The sequence shown here is derived from an EMBL/GenBank/DDBJ whole genome shotgun (WGS) entry which is preliminary data.</text>
</comment>
<gene>
    <name evidence="9" type="ORF">GCM10007874_28790</name>
</gene>
<comment type="pathway">
    <text evidence="1 7">Cell wall biogenesis; peptidoglycan biosynthesis.</text>
</comment>
<evidence type="ECO:0000313" key="9">
    <source>
        <dbReference type="EMBL" id="GLS19862.1"/>
    </source>
</evidence>
<keyword evidence="5 7" id="KW-0573">Peptidoglycan synthesis</keyword>
<comment type="similarity">
    <text evidence="2">Belongs to the YkuD family.</text>
</comment>
<keyword evidence="3" id="KW-0808">Transferase</keyword>
<dbReference type="PANTHER" id="PTHR30582:SF2">
    <property type="entry name" value="L,D-TRANSPEPTIDASE YCIB-RELATED"/>
    <property type="match status" value="1"/>
</dbReference>
<reference evidence="10" key="1">
    <citation type="journal article" date="2019" name="Int. J. Syst. Evol. Microbiol.">
        <title>The Global Catalogue of Microorganisms (GCM) 10K type strain sequencing project: providing services to taxonomists for standard genome sequencing and annotation.</title>
        <authorList>
            <consortium name="The Broad Institute Genomics Platform"/>
            <consortium name="The Broad Institute Genome Sequencing Center for Infectious Disease"/>
            <person name="Wu L."/>
            <person name="Ma J."/>
        </authorList>
    </citation>
    <scope>NUCLEOTIDE SEQUENCE [LARGE SCALE GENOMIC DNA]</scope>
    <source>
        <strain evidence="10">NBRC 101365</strain>
    </source>
</reference>
<evidence type="ECO:0000313" key="10">
    <source>
        <dbReference type="Proteomes" id="UP001156882"/>
    </source>
</evidence>
<dbReference type="PROSITE" id="PS52029">
    <property type="entry name" value="LD_TPASE"/>
    <property type="match status" value="1"/>
</dbReference>
<dbReference type="InterPro" id="IPR005490">
    <property type="entry name" value="LD_TPept_cat_dom"/>
</dbReference>
<proteinExistence type="inferred from homology"/>
<accession>A0ABQ6CHR5</accession>
<protein>
    <submittedName>
        <fullName evidence="9">L,D-transpeptidase</fullName>
    </submittedName>
</protein>
<evidence type="ECO:0000256" key="6">
    <source>
        <dbReference type="ARBA" id="ARBA00023316"/>
    </source>
</evidence>
<feature type="active site" description="Proton donor/acceptor" evidence="7">
    <location>
        <position position="105"/>
    </location>
</feature>
<dbReference type="EMBL" id="BSPC01000024">
    <property type="protein sequence ID" value="GLS19862.1"/>
    <property type="molecule type" value="Genomic_DNA"/>
</dbReference>
<evidence type="ECO:0000259" key="8">
    <source>
        <dbReference type="PROSITE" id="PS52029"/>
    </source>
</evidence>
<dbReference type="RefSeq" id="WP_284312894.1">
    <property type="nucleotide sequence ID" value="NZ_BSPC01000024.1"/>
</dbReference>
<evidence type="ECO:0000256" key="4">
    <source>
        <dbReference type="ARBA" id="ARBA00022960"/>
    </source>
</evidence>
<dbReference type="InterPro" id="IPR038063">
    <property type="entry name" value="Transpep_catalytic_dom"/>
</dbReference>
<keyword evidence="4 7" id="KW-0133">Cell shape</keyword>
<keyword evidence="6 7" id="KW-0961">Cell wall biogenesis/degradation</keyword>
<sequence length="149" mass="16148">MPALGLIAKYRWIAVFFALFAGILFQAAPAAAGVIAKVDIATQSMTVIVDGNVEAVWAVSTARKGYYTPRGTYQPKALQRMHYSKKYHNSPMPYSVFFKGGYAVHGTYEVGHLGKAASHGCIRLAPKNAAALYQLIRSHGIASTQLEIS</sequence>
<keyword evidence="10" id="KW-1185">Reference proteome</keyword>